<comment type="caution">
    <text evidence="1">The sequence shown here is derived from an EMBL/GenBank/DDBJ whole genome shotgun (WGS) entry which is preliminary data.</text>
</comment>
<name>A0A8J5MD52_9STRA</name>
<accession>A0A8J5MD52</accession>
<organism evidence="1 2">
    <name type="scientific">Phytophthora aleatoria</name>
    <dbReference type="NCBI Taxonomy" id="2496075"/>
    <lineage>
        <taxon>Eukaryota</taxon>
        <taxon>Sar</taxon>
        <taxon>Stramenopiles</taxon>
        <taxon>Oomycota</taxon>
        <taxon>Peronosporomycetes</taxon>
        <taxon>Peronosporales</taxon>
        <taxon>Peronosporaceae</taxon>
        <taxon>Phytophthora</taxon>
    </lineage>
</organism>
<dbReference type="EMBL" id="JAENGY010001556">
    <property type="protein sequence ID" value="KAG6948450.1"/>
    <property type="molecule type" value="Genomic_DNA"/>
</dbReference>
<protein>
    <submittedName>
        <fullName evidence="1">Uncharacterized protein</fullName>
    </submittedName>
</protein>
<keyword evidence="2" id="KW-1185">Reference proteome</keyword>
<dbReference type="Proteomes" id="UP000709295">
    <property type="component" value="Unassembled WGS sequence"/>
</dbReference>
<reference evidence="1" key="1">
    <citation type="submission" date="2021-01" db="EMBL/GenBank/DDBJ databases">
        <title>Phytophthora aleatoria, a newly-described species from Pinus radiata is distinct from Phytophthora cactorum isolates based on comparative genomics.</title>
        <authorList>
            <person name="Mcdougal R."/>
            <person name="Panda P."/>
            <person name="Williams N."/>
            <person name="Studholme D.J."/>
        </authorList>
    </citation>
    <scope>NUCLEOTIDE SEQUENCE</scope>
    <source>
        <strain evidence="1">NZFS 4037</strain>
    </source>
</reference>
<evidence type="ECO:0000313" key="1">
    <source>
        <dbReference type="EMBL" id="KAG6948450.1"/>
    </source>
</evidence>
<sequence>MRTSFQPTSDQEHVHELFIAATLQGKSSDSFFEYVLASWTVQFDTHPGAVGRMYDLRFGRGLSIKHFRRVSFLDKLRNSGIDSTDLAAAAPNAAEPSSWADLGSTTRSFANYCREMCDVITIRVAEALDQFVSEVEGWQQYQIADLPLLVRSIDAVLKRYRDTATHGVFHLTATRLLHQPGSRFLIQSSIA</sequence>
<evidence type="ECO:0000313" key="2">
    <source>
        <dbReference type="Proteomes" id="UP000709295"/>
    </source>
</evidence>
<dbReference type="AlphaFoldDB" id="A0A8J5MD52"/>
<proteinExistence type="predicted"/>
<gene>
    <name evidence="1" type="ORF">JG688_00015080</name>
</gene>